<evidence type="ECO:0000256" key="3">
    <source>
        <dbReference type="ARBA" id="ARBA00022692"/>
    </source>
</evidence>
<keyword evidence="16" id="KW-1185">Reference proteome</keyword>
<evidence type="ECO:0000256" key="8">
    <source>
        <dbReference type="ARBA" id="ARBA00023180"/>
    </source>
</evidence>
<keyword evidence="6 12" id="KW-0472">Membrane</keyword>
<accession>A0A0D2VRV1</accession>
<evidence type="ECO:0000256" key="13">
    <source>
        <dbReference type="SAM" id="SignalP"/>
    </source>
</evidence>
<keyword evidence="4 12" id="KW-1133">Transmembrane helix</keyword>
<evidence type="ECO:0000256" key="10">
    <source>
        <dbReference type="SAM" id="Coils"/>
    </source>
</evidence>
<dbReference type="Proteomes" id="UP000008743">
    <property type="component" value="Unassembled WGS sequence"/>
</dbReference>
<keyword evidence="7" id="KW-0675">Receptor</keyword>
<feature type="compositionally biased region" description="Polar residues" evidence="11">
    <location>
        <begin position="660"/>
        <end position="675"/>
    </location>
</feature>
<evidence type="ECO:0000256" key="7">
    <source>
        <dbReference type="ARBA" id="ARBA00023170"/>
    </source>
</evidence>
<dbReference type="PANTHER" id="PTHR32546">
    <property type="entry name" value="G-PROTEIN COUPLED RECEPTOR 158-RELATED"/>
    <property type="match status" value="1"/>
</dbReference>
<evidence type="ECO:0000256" key="9">
    <source>
        <dbReference type="ARBA" id="ARBA00023224"/>
    </source>
</evidence>
<dbReference type="EMBL" id="KE346365">
    <property type="protein sequence ID" value="KJE93647.1"/>
    <property type="molecule type" value="Genomic_DNA"/>
</dbReference>
<reference evidence="16" key="1">
    <citation type="submission" date="2011-02" db="EMBL/GenBank/DDBJ databases">
        <title>The Genome Sequence of Capsaspora owczarzaki ATCC 30864.</title>
        <authorList>
            <person name="Russ C."/>
            <person name="Cuomo C."/>
            <person name="Burger G."/>
            <person name="Gray M.W."/>
            <person name="Holland P.W.H."/>
            <person name="King N."/>
            <person name="Lang F.B.F."/>
            <person name="Roger A.J."/>
            <person name="Ruiz-Trillo I."/>
            <person name="Young S.K."/>
            <person name="Zeng Q."/>
            <person name="Gargeya S."/>
            <person name="Alvarado L."/>
            <person name="Berlin A."/>
            <person name="Chapman S.B."/>
            <person name="Chen Z."/>
            <person name="Freedman E."/>
            <person name="Gellesch M."/>
            <person name="Goldberg J."/>
            <person name="Griggs A."/>
            <person name="Gujja S."/>
            <person name="Heilman E."/>
            <person name="Heiman D."/>
            <person name="Howarth C."/>
            <person name="Mehta T."/>
            <person name="Neiman D."/>
            <person name="Pearson M."/>
            <person name="Roberts A."/>
            <person name="Saif S."/>
            <person name="Shea T."/>
            <person name="Shenoy N."/>
            <person name="Sisk P."/>
            <person name="Stolte C."/>
            <person name="Sykes S."/>
            <person name="White J."/>
            <person name="Yandava C."/>
            <person name="Haas B."/>
            <person name="Nusbaum C."/>
            <person name="Birren B."/>
        </authorList>
    </citation>
    <scope>NUCLEOTIDE SEQUENCE</scope>
    <source>
        <strain evidence="16">ATCC 30864</strain>
    </source>
</reference>
<keyword evidence="3 12" id="KW-0812">Transmembrane</keyword>
<dbReference type="PANTHER" id="PTHR32546:SF25">
    <property type="entry name" value="MIP05539P"/>
    <property type="match status" value="1"/>
</dbReference>
<feature type="transmembrane region" description="Helical" evidence="12">
    <location>
        <begin position="443"/>
        <end position="461"/>
    </location>
</feature>
<feature type="transmembrane region" description="Helical" evidence="12">
    <location>
        <begin position="594"/>
        <end position="613"/>
    </location>
</feature>
<evidence type="ECO:0000256" key="5">
    <source>
        <dbReference type="ARBA" id="ARBA00023040"/>
    </source>
</evidence>
<feature type="transmembrane region" description="Helical" evidence="12">
    <location>
        <begin position="408"/>
        <end position="431"/>
    </location>
</feature>
<dbReference type="GO" id="GO:0043190">
    <property type="term" value="C:ATP-binding cassette (ABC) transporter complex"/>
    <property type="evidence" value="ECO:0007669"/>
    <property type="project" value="InterPro"/>
</dbReference>
<evidence type="ECO:0000256" key="4">
    <source>
        <dbReference type="ARBA" id="ARBA00022989"/>
    </source>
</evidence>
<dbReference type="GO" id="GO:0004930">
    <property type="term" value="F:G protein-coupled receptor activity"/>
    <property type="evidence" value="ECO:0007669"/>
    <property type="project" value="UniProtKB-KW"/>
</dbReference>
<proteinExistence type="predicted"/>
<evidence type="ECO:0000256" key="11">
    <source>
        <dbReference type="SAM" id="MobiDB-lite"/>
    </source>
</evidence>
<feature type="transmembrane region" description="Helical" evidence="12">
    <location>
        <begin position="515"/>
        <end position="536"/>
    </location>
</feature>
<dbReference type="CDD" id="cd15293">
    <property type="entry name" value="7tmC_GPR158-like"/>
    <property type="match status" value="1"/>
</dbReference>
<feature type="transmembrane region" description="Helical" evidence="12">
    <location>
        <begin position="564"/>
        <end position="582"/>
    </location>
</feature>
<feature type="transmembrane region" description="Helical" evidence="12">
    <location>
        <begin position="625"/>
        <end position="644"/>
    </location>
</feature>
<keyword evidence="5" id="KW-0297">G-protein coupled receptor</keyword>
<dbReference type="Pfam" id="PF00003">
    <property type="entry name" value="7tm_3"/>
    <property type="match status" value="1"/>
</dbReference>
<keyword evidence="2" id="KW-1003">Cell membrane</keyword>
<evidence type="ECO:0000256" key="2">
    <source>
        <dbReference type="ARBA" id="ARBA00022475"/>
    </source>
</evidence>
<feature type="region of interest" description="Disordered" evidence="11">
    <location>
        <begin position="660"/>
        <end position="711"/>
    </location>
</feature>
<dbReference type="OrthoDB" id="2129233at2759"/>
<keyword evidence="8" id="KW-0325">Glycoprotein</keyword>
<dbReference type="InterPro" id="IPR017978">
    <property type="entry name" value="GPCR_3_C"/>
</dbReference>
<evidence type="ECO:0000256" key="6">
    <source>
        <dbReference type="ARBA" id="ARBA00023136"/>
    </source>
</evidence>
<dbReference type="PhylomeDB" id="A0A0D2VRV1"/>
<feature type="domain" description="G-protein coupled receptors family 3 profile" evidence="14">
    <location>
        <begin position="407"/>
        <end position="651"/>
    </location>
</feature>
<feature type="signal peptide" evidence="13">
    <location>
        <begin position="1"/>
        <end position="23"/>
    </location>
</feature>
<feature type="coiled-coil region" evidence="10">
    <location>
        <begin position="713"/>
        <end position="740"/>
    </location>
</feature>
<keyword evidence="13" id="KW-0732">Signal</keyword>
<feature type="chain" id="PRO_5002269501" description="G-protein coupled receptors family 3 profile domain-containing protein" evidence="13">
    <location>
        <begin position="24"/>
        <end position="753"/>
    </location>
</feature>
<dbReference type="InterPro" id="IPR007210">
    <property type="entry name" value="ABC_Gly_betaine_transp_sub-bd"/>
</dbReference>
<dbReference type="PROSITE" id="PS51257">
    <property type="entry name" value="PROKAR_LIPOPROTEIN"/>
    <property type="match status" value="1"/>
</dbReference>
<sequence>MKISGVTSLLALLVLALAGHASGACFPESERRPLRDDIAPINLAVNNRDSSRTSWSIAKILIEEKLGLPTTTSVYETYEEAFESLSTGTTDLLLEVYSDDVPELLQHYVNNLRSVVNAGPSGVVAETGWFIPEYTWEINPIMDSYIAFYDERILSVFRLDTIPEGLVMDNSTLRSAVDDVDAILQSEACNLALNASAVMQDCNAAIEYFLTNIRDRANLEDEGAPITMWTVPDSWNALDREIVQGLELNMNVVCPVPDLGPEATLNAIVQVLGAAYYLRQPFITYAGKPHFAFADNSPIRLRRVQLPEYQSHCNETGVYRCGYRGKPVIKLASSKLSSKNSVAFDYVKQFSYTGDDQSNILGRVYFAGLTLEEASCEWVQANFATLEPYLPDPSRLVTPSEVDSGLRVAFLVIAALELALFVAMALGVVHYRRVRAILSASPKFLLLMLLGAAWSMFWILFSHQETIVTGFCVARVWARHLGFVIIFGALALKTFRIASVFNLKSSKAPHLTDRVLLFRFLLIVAYGCVNLVAWTVSSPPKASTLISNNQSYQVCEVTWWDTAMYLQELVAMIGLALLCYRVRKAPSAFNESKYIGLAVYNWIVVGVILQIILNSTTGSADFYFVIQSLEVLVTVLTAIAILFAPKFYLIFRGKGNDGSTSTYRGSNQGGSHPKTSANAGGNGSGSNHKSGGEMEMSSGHEEEDSSRVDKFIGKQAVQEVKALRHENARLIKEMESMRTQLLRLHNPHSDSLE</sequence>
<evidence type="ECO:0000313" key="15">
    <source>
        <dbReference type="EMBL" id="KJE93647.1"/>
    </source>
</evidence>
<dbReference type="eggNOG" id="KOG4418">
    <property type="taxonomic scope" value="Eukaryota"/>
</dbReference>
<feature type="compositionally biased region" description="Low complexity" evidence="11">
    <location>
        <begin position="685"/>
        <end position="697"/>
    </location>
</feature>
<dbReference type="Pfam" id="PF04069">
    <property type="entry name" value="OpuAC"/>
    <property type="match status" value="1"/>
</dbReference>
<protein>
    <recommendedName>
        <fullName evidence="14">G-protein coupled receptors family 3 profile domain-containing protein</fullName>
    </recommendedName>
</protein>
<gene>
    <name evidence="15" type="ORF">CAOG_009768</name>
</gene>
<dbReference type="InterPro" id="IPR043458">
    <property type="entry name" value="GPR158/179"/>
</dbReference>
<organism evidence="15 16">
    <name type="scientific">Capsaspora owczarzaki (strain ATCC 30864)</name>
    <dbReference type="NCBI Taxonomy" id="595528"/>
    <lineage>
        <taxon>Eukaryota</taxon>
        <taxon>Filasterea</taxon>
        <taxon>Capsaspora</taxon>
    </lineage>
</organism>
<dbReference type="AlphaFoldDB" id="A0A0D2VRV1"/>
<comment type="subcellular location">
    <subcellularLocation>
        <location evidence="1">Cell membrane</location>
        <topology evidence="1">Multi-pass membrane protein</topology>
    </subcellularLocation>
</comment>
<evidence type="ECO:0000313" key="16">
    <source>
        <dbReference type="Proteomes" id="UP000008743"/>
    </source>
</evidence>
<evidence type="ECO:0000256" key="12">
    <source>
        <dbReference type="SAM" id="Phobius"/>
    </source>
</evidence>
<dbReference type="GO" id="GO:0022857">
    <property type="term" value="F:transmembrane transporter activity"/>
    <property type="evidence" value="ECO:0007669"/>
    <property type="project" value="InterPro"/>
</dbReference>
<name>A0A0D2VRV1_CAPO3</name>
<feature type="transmembrane region" description="Helical" evidence="12">
    <location>
        <begin position="481"/>
        <end position="503"/>
    </location>
</feature>
<keyword evidence="9" id="KW-0807">Transducer</keyword>
<dbReference type="SUPFAM" id="SSF53850">
    <property type="entry name" value="Periplasmic binding protein-like II"/>
    <property type="match status" value="1"/>
</dbReference>
<evidence type="ECO:0000259" key="14">
    <source>
        <dbReference type="PROSITE" id="PS50259"/>
    </source>
</evidence>
<evidence type="ECO:0000256" key="1">
    <source>
        <dbReference type="ARBA" id="ARBA00004651"/>
    </source>
</evidence>
<dbReference type="InParanoid" id="A0A0D2VRV1"/>
<keyword evidence="10" id="KW-0175">Coiled coil</keyword>
<dbReference type="PROSITE" id="PS50259">
    <property type="entry name" value="G_PROTEIN_RECEP_F3_4"/>
    <property type="match status" value="1"/>
</dbReference>